<name>A0A0A9TF37_ARUDO</name>
<reference evidence="1" key="1">
    <citation type="submission" date="2014-09" db="EMBL/GenBank/DDBJ databases">
        <authorList>
            <person name="Magalhaes I.L.F."/>
            <person name="Oliveira U."/>
            <person name="Santos F.R."/>
            <person name="Vidigal T.H.D.A."/>
            <person name="Brescovit A.D."/>
            <person name="Santos A.J."/>
        </authorList>
    </citation>
    <scope>NUCLEOTIDE SEQUENCE</scope>
    <source>
        <tissue evidence="1">Shoot tissue taken approximately 20 cm above the soil surface</tissue>
    </source>
</reference>
<organism evidence="1">
    <name type="scientific">Arundo donax</name>
    <name type="common">Giant reed</name>
    <name type="synonym">Donax arundinaceus</name>
    <dbReference type="NCBI Taxonomy" id="35708"/>
    <lineage>
        <taxon>Eukaryota</taxon>
        <taxon>Viridiplantae</taxon>
        <taxon>Streptophyta</taxon>
        <taxon>Embryophyta</taxon>
        <taxon>Tracheophyta</taxon>
        <taxon>Spermatophyta</taxon>
        <taxon>Magnoliopsida</taxon>
        <taxon>Liliopsida</taxon>
        <taxon>Poales</taxon>
        <taxon>Poaceae</taxon>
        <taxon>PACMAD clade</taxon>
        <taxon>Arundinoideae</taxon>
        <taxon>Arundineae</taxon>
        <taxon>Arundo</taxon>
    </lineage>
</organism>
<dbReference type="AlphaFoldDB" id="A0A0A9TF37"/>
<dbReference type="EMBL" id="GBRH01248653">
    <property type="protein sequence ID" value="JAD49242.1"/>
    <property type="molecule type" value="Transcribed_RNA"/>
</dbReference>
<accession>A0A0A9TF37</accession>
<protein>
    <submittedName>
        <fullName evidence="1">Uncharacterized protein</fullName>
    </submittedName>
</protein>
<evidence type="ECO:0000313" key="1">
    <source>
        <dbReference type="EMBL" id="JAD49242.1"/>
    </source>
</evidence>
<proteinExistence type="predicted"/>
<sequence>MFGSHGSTVQVPEMAGRALAGGALMSK</sequence>
<reference evidence="1" key="2">
    <citation type="journal article" date="2015" name="Data Brief">
        <title>Shoot transcriptome of the giant reed, Arundo donax.</title>
        <authorList>
            <person name="Barrero R.A."/>
            <person name="Guerrero F.D."/>
            <person name="Moolhuijzen P."/>
            <person name="Goolsby J.A."/>
            <person name="Tidwell J."/>
            <person name="Bellgard S.E."/>
            <person name="Bellgard M.I."/>
        </authorList>
    </citation>
    <scope>NUCLEOTIDE SEQUENCE</scope>
    <source>
        <tissue evidence="1">Shoot tissue taken approximately 20 cm above the soil surface</tissue>
    </source>
</reference>